<dbReference type="GO" id="GO:0000076">
    <property type="term" value="P:DNA replication checkpoint signaling"/>
    <property type="evidence" value="ECO:0007669"/>
    <property type="project" value="TreeGrafter"/>
</dbReference>
<proteinExistence type="inferred from homology"/>
<feature type="compositionally biased region" description="Low complexity" evidence="2">
    <location>
        <begin position="318"/>
        <end position="328"/>
    </location>
</feature>
<evidence type="ECO:0000256" key="2">
    <source>
        <dbReference type="SAM" id="MobiDB-lite"/>
    </source>
</evidence>
<accession>A0A2I2G563</accession>
<dbReference type="AlphaFoldDB" id="A0A2I2G563"/>
<feature type="compositionally biased region" description="Low complexity" evidence="2">
    <location>
        <begin position="356"/>
        <end position="366"/>
    </location>
</feature>
<dbReference type="Gene3D" id="3.70.10.10">
    <property type="match status" value="1"/>
</dbReference>
<feature type="compositionally biased region" description="Polar residues" evidence="2">
    <location>
        <begin position="299"/>
        <end position="317"/>
    </location>
</feature>
<dbReference type="Proteomes" id="UP000234275">
    <property type="component" value="Unassembled WGS sequence"/>
</dbReference>
<comment type="similarity">
    <text evidence="1">Belongs to the rad9 family.</text>
</comment>
<feature type="region of interest" description="Disordered" evidence="2">
    <location>
        <begin position="283"/>
        <end position="458"/>
    </location>
</feature>
<feature type="compositionally biased region" description="Polar residues" evidence="2">
    <location>
        <begin position="422"/>
        <end position="434"/>
    </location>
</feature>
<dbReference type="GO" id="GO:0030896">
    <property type="term" value="C:checkpoint clamp complex"/>
    <property type="evidence" value="ECO:0007669"/>
    <property type="project" value="UniProtKB-UniRule"/>
</dbReference>
<evidence type="ECO:0000313" key="3">
    <source>
        <dbReference type="EMBL" id="PLB48018.1"/>
    </source>
</evidence>
<evidence type="ECO:0000256" key="1">
    <source>
        <dbReference type="PIRNR" id="PIRNR009303"/>
    </source>
</evidence>
<reference evidence="3 4" key="1">
    <citation type="submission" date="2016-12" db="EMBL/GenBank/DDBJ databases">
        <title>The genomes of Aspergillus section Nigri reveals drivers in fungal speciation.</title>
        <authorList>
            <consortium name="DOE Joint Genome Institute"/>
            <person name="Vesth T.C."/>
            <person name="Nybo J."/>
            <person name="Theobald S."/>
            <person name="Brandl J."/>
            <person name="Frisvad J.C."/>
            <person name="Nielsen K.F."/>
            <person name="Lyhne E.K."/>
            <person name="Kogle M.E."/>
            <person name="Kuo A."/>
            <person name="Riley R."/>
            <person name="Clum A."/>
            <person name="Nolan M."/>
            <person name="Lipzen A."/>
            <person name="Salamov A."/>
            <person name="Henrissat B."/>
            <person name="Wiebenga A."/>
            <person name="De Vries R.P."/>
            <person name="Grigoriev I.V."/>
            <person name="Mortensen U.H."/>
            <person name="Andersen M.R."/>
            <person name="Baker S.E."/>
        </authorList>
    </citation>
    <scope>NUCLEOTIDE SEQUENCE [LARGE SCALE GENOMIC DNA]</scope>
    <source>
        <strain evidence="3 4">IBT 23096</strain>
    </source>
</reference>
<dbReference type="STRING" id="1392250.A0A2I2G563"/>
<dbReference type="GO" id="GO:0031573">
    <property type="term" value="P:mitotic intra-S DNA damage checkpoint signaling"/>
    <property type="evidence" value="ECO:0007669"/>
    <property type="project" value="TreeGrafter"/>
</dbReference>
<dbReference type="GeneID" id="36561809"/>
<protein>
    <recommendedName>
        <fullName evidence="1">DNA repair protein rad9</fullName>
    </recommendedName>
</protein>
<keyword evidence="1" id="KW-0227">DNA damage</keyword>
<gene>
    <name evidence="3" type="ORF">P170DRAFT_497038</name>
</gene>
<comment type="caution">
    <text evidence="3">The sequence shown here is derived from an EMBL/GenBank/DDBJ whole genome shotgun (WGS) entry which is preliminary data.</text>
</comment>
<organism evidence="3 4">
    <name type="scientific">Aspergillus steynii IBT 23096</name>
    <dbReference type="NCBI Taxonomy" id="1392250"/>
    <lineage>
        <taxon>Eukaryota</taxon>
        <taxon>Fungi</taxon>
        <taxon>Dikarya</taxon>
        <taxon>Ascomycota</taxon>
        <taxon>Pezizomycotina</taxon>
        <taxon>Eurotiomycetes</taxon>
        <taxon>Eurotiomycetidae</taxon>
        <taxon>Eurotiales</taxon>
        <taxon>Aspergillaceae</taxon>
        <taxon>Aspergillus</taxon>
        <taxon>Aspergillus subgen. Circumdati</taxon>
    </lineage>
</organism>
<dbReference type="InterPro" id="IPR007268">
    <property type="entry name" value="Rad9/Ddc1"/>
</dbReference>
<feature type="compositionally biased region" description="Acidic residues" evidence="2">
    <location>
        <begin position="382"/>
        <end position="412"/>
    </location>
</feature>
<comment type="function">
    <text evidence="1">Acts in DNA repair and mutagenesis. Involved in promoting resistance to ionizing radiation and UV light, as well as regulating cell cycle progression after irradiation.</text>
</comment>
<dbReference type="RefSeq" id="XP_024703320.1">
    <property type="nucleotide sequence ID" value="XM_024854104.1"/>
</dbReference>
<dbReference type="GO" id="GO:0006281">
    <property type="term" value="P:DNA repair"/>
    <property type="evidence" value="ECO:0007669"/>
    <property type="project" value="UniProtKB-UniRule"/>
</dbReference>
<dbReference type="OrthoDB" id="60092at2759"/>
<sequence length="458" mass="51104">MTTLSFALAPQALIQLHDALICLSKFDETVVMEAEYDLLRLSVLNSTKTSYSAFALDANRFFQDYSFGVLRDANSARNRQPNKFCCQVYLKALLSVFKGRMGGRNKDTAVERCEVDLYEDYDTAECRLIIKMICGLGVIKSYKLTYEPTTAQHAVFDRSKTTNEWSIEPRFLREITDHFSPSAEQLDIYSEAGKVIFTSFTTKIAEGKEVLKQPVHTSVAIDKKDFSHFLAQDGIHLAISLKDFKAVIAHAETAGAIITARYTRPSRPMQLAYDLEGHRSEFTLMTTGDPGADDGPDSSRPQELSARQTPAPIQSNTSRPSQPRPSSRATDVRQMPPPTSRSRSIRPLTGTSARNTQTQPQTQSETQPPPASINFESLFVPADDDGQWDVPNDEEEETEDVLGWDAMGDQDIDGLGQRLRDTQPSMQRGDQATTNEEEEMGIPPTQRMSQLHGLGLFD</sequence>
<evidence type="ECO:0000313" key="4">
    <source>
        <dbReference type="Proteomes" id="UP000234275"/>
    </source>
</evidence>
<dbReference type="Pfam" id="PF04139">
    <property type="entry name" value="Rad9"/>
    <property type="match status" value="1"/>
</dbReference>
<dbReference type="VEuPathDB" id="FungiDB:P170DRAFT_497038"/>
<dbReference type="PIRSF" id="PIRSF009303">
    <property type="entry name" value="Cell_cycle_RAD9"/>
    <property type="match status" value="1"/>
</dbReference>
<keyword evidence="4" id="KW-1185">Reference proteome</keyword>
<name>A0A2I2G563_9EURO</name>
<dbReference type="PANTHER" id="PTHR15237:SF0">
    <property type="entry name" value="CELL CYCLE CHECKPOINT CONTROL PROTEIN"/>
    <property type="match status" value="1"/>
</dbReference>
<dbReference type="PANTHER" id="PTHR15237">
    <property type="entry name" value="DNA REPAIR PROTEIN RAD9"/>
    <property type="match status" value="1"/>
</dbReference>
<dbReference type="EMBL" id="MSFO01000005">
    <property type="protein sequence ID" value="PLB48018.1"/>
    <property type="molecule type" value="Genomic_DNA"/>
</dbReference>
<dbReference type="GO" id="GO:0071479">
    <property type="term" value="P:cellular response to ionizing radiation"/>
    <property type="evidence" value="ECO:0007669"/>
    <property type="project" value="TreeGrafter"/>
</dbReference>
<dbReference type="InterPro" id="IPR026584">
    <property type="entry name" value="Rad9"/>
</dbReference>